<organism evidence="4 5">
    <name type="scientific">Paradesertivirga mongoliensis</name>
    <dbReference type="NCBI Taxonomy" id="2100740"/>
    <lineage>
        <taxon>Bacteria</taxon>
        <taxon>Pseudomonadati</taxon>
        <taxon>Bacteroidota</taxon>
        <taxon>Sphingobacteriia</taxon>
        <taxon>Sphingobacteriales</taxon>
        <taxon>Sphingobacteriaceae</taxon>
        <taxon>Paradesertivirga</taxon>
    </lineage>
</organism>
<dbReference type="InterPro" id="IPR029044">
    <property type="entry name" value="Nucleotide-diphossugar_trans"/>
</dbReference>
<protein>
    <submittedName>
        <fullName evidence="4">Glycosyltransferase family 8 protein</fullName>
    </submittedName>
</protein>
<dbReference type="Pfam" id="PF01501">
    <property type="entry name" value="Glyco_transf_8"/>
    <property type="match status" value="1"/>
</dbReference>
<dbReference type="CDD" id="cd04194">
    <property type="entry name" value="GT8_A4GalT_like"/>
    <property type="match status" value="1"/>
</dbReference>
<keyword evidence="1" id="KW-0328">Glycosyltransferase</keyword>
<evidence type="ECO:0000313" key="5">
    <source>
        <dbReference type="Proteomes" id="UP001597387"/>
    </source>
</evidence>
<evidence type="ECO:0000256" key="3">
    <source>
        <dbReference type="ARBA" id="ARBA00022723"/>
    </source>
</evidence>
<accession>A0ABW4ZN64</accession>
<keyword evidence="3" id="KW-0479">Metal-binding</keyword>
<keyword evidence="5" id="KW-1185">Reference proteome</keyword>
<evidence type="ECO:0000313" key="4">
    <source>
        <dbReference type="EMBL" id="MFD2162922.1"/>
    </source>
</evidence>
<dbReference type="Proteomes" id="UP001597387">
    <property type="component" value="Unassembled WGS sequence"/>
</dbReference>
<comment type="caution">
    <text evidence="4">The sequence shown here is derived from an EMBL/GenBank/DDBJ whole genome shotgun (WGS) entry which is preliminary data.</text>
</comment>
<dbReference type="PANTHER" id="PTHR13778">
    <property type="entry name" value="GLYCOSYLTRANSFERASE 8 DOMAIN-CONTAINING PROTEIN"/>
    <property type="match status" value="1"/>
</dbReference>
<reference evidence="5" key="1">
    <citation type="journal article" date="2019" name="Int. J. Syst. Evol. Microbiol.">
        <title>The Global Catalogue of Microorganisms (GCM) 10K type strain sequencing project: providing services to taxonomists for standard genome sequencing and annotation.</title>
        <authorList>
            <consortium name="The Broad Institute Genomics Platform"/>
            <consortium name="The Broad Institute Genome Sequencing Center for Infectious Disease"/>
            <person name="Wu L."/>
            <person name="Ma J."/>
        </authorList>
    </citation>
    <scope>NUCLEOTIDE SEQUENCE [LARGE SCALE GENOMIC DNA]</scope>
    <source>
        <strain evidence="5">KCTC 42217</strain>
    </source>
</reference>
<evidence type="ECO:0000256" key="1">
    <source>
        <dbReference type="ARBA" id="ARBA00022676"/>
    </source>
</evidence>
<dbReference type="InterPro" id="IPR050748">
    <property type="entry name" value="Glycosyltrans_8_dom-fam"/>
</dbReference>
<dbReference type="SUPFAM" id="SSF53448">
    <property type="entry name" value="Nucleotide-diphospho-sugar transferases"/>
    <property type="match status" value="1"/>
</dbReference>
<evidence type="ECO:0000256" key="2">
    <source>
        <dbReference type="ARBA" id="ARBA00022679"/>
    </source>
</evidence>
<sequence length="298" mass="34713">MGNQDIITLVVASDNQYAILLGALLKSIEENHKTGEKIDVYVLDDKISASNKSRISSTVNPERITLNWKTISSVIPPHLTIPVDNTAFPFTAYYRIFASHAIPADRERVIYLDVDMIVLADISKLWKTDIGDCLFAAVQDWQLTVSCSWGGIPNYKELGIPADTKYFNSGLLIMNAKKWRDEDITTKVIKFMHENVKFINYADQYGLNGALYDRWFQLDSNWNCFAQFENEAPYIIHFLDVKPIFKSYRSRPEFKEEFYKYLRLTPWKDHKPVTNYNRLFKKIYTKVKKKSLQLFSFK</sequence>
<dbReference type="RefSeq" id="WP_255902654.1">
    <property type="nucleotide sequence ID" value="NZ_JAFMZO010000003.1"/>
</dbReference>
<dbReference type="PANTHER" id="PTHR13778:SF47">
    <property type="entry name" value="LIPOPOLYSACCHARIDE 1,3-GALACTOSYLTRANSFERASE"/>
    <property type="match status" value="1"/>
</dbReference>
<gene>
    <name evidence="4" type="ORF">ACFSJU_11010</name>
</gene>
<dbReference type="Gene3D" id="3.90.550.10">
    <property type="entry name" value="Spore Coat Polysaccharide Biosynthesis Protein SpsA, Chain A"/>
    <property type="match status" value="1"/>
</dbReference>
<dbReference type="InterPro" id="IPR002495">
    <property type="entry name" value="Glyco_trans_8"/>
</dbReference>
<name>A0ABW4ZN64_9SPHI</name>
<dbReference type="EMBL" id="JBHUHZ010000001">
    <property type="protein sequence ID" value="MFD2162922.1"/>
    <property type="molecule type" value="Genomic_DNA"/>
</dbReference>
<proteinExistence type="predicted"/>
<keyword evidence="2" id="KW-0808">Transferase</keyword>